<keyword evidence="3" id="KW-1185">Reference proteome</keyword>
<gene>
    <name evidence="2" type="ORF">RNC47_15215</name>
</gene>
<proteinExistence type="predicted"/>
<feature type="compositionally biased region" description="Basic and acidic residues" evidence="1">
    <location>
        <begin position="50"/>
        <end position="59"/>
    </location>
</feature>
<sequence length="59" mass="6422">MERVLRPLARFVRDVGYGVHAGNAIRHGRPLDPTTREATGTTGAAPTARTPRDRRLLGS</sequence>
<protein>
    <submittedName>
        <fullName evidence="2">Uncharacterized protein</fullName>
    </submittedName>
</protein>
<dbReference type="EMBL" id="JAVREM010000016">
    <property type="protein sequence ID" value="MDT0319688.1"/>
    <property type="molecule type" value="Genomic_DNA"/>
</dbReference>
<comment type="caution">
    <text evidence="2">The sequence shown here is derived from an EMBL/GenBank/DDBJ whole genome shotgun (WGS) entry which is preliminary data.</text>
</comment>
<organism evidence="2 3">
    <name type="scientific">Streptomyces millisiae</name>
    <dbReference type="NCBI Taxonomy" id="3075542"/>
    <lineage>
        <taxon>Bacteria</taxon>
        <taxon>Bacillati</taxon>
        <taxon>Actinomycetota</taxon>
        <taxon>Actinomycetes</taxon>
        <taxon>Kitasatosporales</taxon>
        <taxon>Streptomycetaceae</taxon>
        <taxon>Streptomyces</taxon>
    </lineage>
</organism>
<evidence type="ECO:0000256" key="1">
    <source>
        <dbReference type="SAM" id="MobiDB-lite"/>
    </source>
</evidence>
<dbReference type="RefSeq" id="WP_311599121.1">
    <property type="nucleotide sequence ID" value="NZ_JAVREM010000016.1"/>
</dbReference>
<evidence type="ECO:0000313" key="3">
    <source>
        <dbReference type="Proteomes" id="UP001183420"/>
    </source>
</evidence>
<dbReference type="Proteomes" id="UP001183420">
    <property type="component" value="Unassembled WGS sequence"/>
</dbReference>
<feature type="region of interest" description="Disordered" evidence="1">
    <location>
        <begin position="26"/>
        <end position="59"/>
    </location>
</feature>
<name>A0ABU2LQ19_9ACTN</name>
<reference evidence="3" key="1">
    <citation type="submission" date="2023-07" db="EMBL/GenBank/DDBJ databases">
        <title>30 novel species of actinomycetes from the DSMZ collection.</title>
        <authorList>
            <person name="Nouioui I."/>
        </authorList>
    </citation>
    <scope>NUCLEOTIDE SEQUENCE [LARGE SCALE GENOMIC DNA]</scope>
    <source>
        <strain evidence="3">DSM 44918</strain>
    </source>
</reference>
<feature type="compositionally biased region" description="Low complexity" evidence="1">
    <location>
        <begin position="32"/>
        <end position="49"/>
    </location>
</feature>
<evidence type="ECO:0000313" key="2">
    <source>
        <dbReference type="EMBL" id="MDT0319688.1"/>
    </source>
</evidence>
<accession>A0ABU2LQ19</accession>